<protein>
    <submittedName>
        <fullName evidence="1">Uncharacterized protein</fullName>
    </submittedName>
</protein>
<evidence type="ECO:0000313" key="2">
    <source>
        <dbReference type="Proteomes" id="UP000575898"/>
    </source>
</evidence>
<evidence type="ECO:0000313" key="1">
    <source>
        <dbReference type="EMBL" id="MBB5017197.1"/>
    </source>
</evidence>
<reference evidence="1 2" key="1">
    <citation type="submission" date="2020-08" db="EMBL/GenBank/DDBJ databases">
        <title>Genomic Encyclopedia of Type Strains, Phase IV (KMG-IV): sequencing the most valuable type-strain genomes for metagenomic binning, comparative biology and taxonomic classification.</title>
        <authorList>
            <person name="Goeker M."/>
        </authorList>
    </citation>
    <scope>NUCLEOTIDE SEQUENCE [LARGE SCALE GENOMIC DNA]</scope>
    <source>
        <strain evidence="1 2">DSM 27165</strain>
    </source>
</reference>
<accession>A0A840MK37</accession>
<dbReference type="AlphaFoldDB" id="A0A840MK37"/>
<keyword evidence="2" id="KW-1185">Reference proteome</keyword>
<dbReference type="RefSeq" id="WP_184034634.1">
    <property type="nucleotide sequence ID" value="NZ_JACHHY010000002.1"/>
</dbReference>
<proteinExistence type="predicted"/>
<organism evidence="1 2">
    <name type="scientific">Chitinivorax tropicus</name>
    <dbReference type="NCBI Taxonomy" id="714531"/>
    <lineage>
        <taxon>Bacteria</taxon>
        <taxon>Pseudomonadati</taxon>
        <taxon>Pseudomonadota</taxon>
        <taxon>Betaproteobacteria</taxon>
        <taxon>Chitinivorax</taxon>
    </lineage>
</organism>
<gene>
    <name evidence="1" type="ORF">HNQ59_000459</name>
</gene>
<name>A0A840MK37_9PROT</name>
<dbReference type="EMBL" id="JACHHY010000002">
    <property type="protein sequence ID" value="MBB5017197.1"/>
    <property type="molecule type" value="Genomic_DNA"/>
</dbReference>
<sequence>MKWLTCLVAWFFSTRHTTAEDQEQQQALSSRHQHLIHQEWAAYRLTRF</sequence>
<dbReference type="Proteomes" id="UP000575898">
    <property type="component" value="Unassembled WGS sequence"/>
</dbReference>
<comment type="caution">
    <text evidence="1">The sequence shown here is derived from an EMBL/GenBank/DDBJ whole genome shotgun (WGS) entry which is preliminary data.</text>
</comment>